<dbReference type="SUPFAM" id="SSF50156">
    <property type="entry name" value="PDZ domain-like"/>
    <property type="match status" value="2"/>
</dbReference>
<organism evidence="3 4">
    <name type="scientific">Prymnesium parvum</name>
    <name type="common">Toxic golden alga</name>
    <dbReference type="NCBI Taxonomy" id="97485"/>
    <lineage>
        <taxon>Eukaryota</taxon>
        <taxon>Haptista</taxon>
        <taxon>Haptophyta</taxon>
        <taxon>Prymnesiophyceae</taxon>
        <taxon>Prymnesiales</taxon>
        <taxon>Prymnesiaceae</taxon>
        <taxon>Prymnesium</taxon>
    </lineage>
</organism>
<dbReference type="Gene3D" id="2.30.42.10">
    <property type="match status" value="2"/>
</dbReference>
<dbReference type="Proteomes" id="UP001515480">
    <property type="component" value="Unassembled WGS sequence"/>
</dbReference>
<feature type="region of interest" description="Disordered" evidence="1">
    <location>
        <begin position="294"/>
        <end position="328"/>
    </location>
</feature>
<evidence type="ECO:0000256" key="1">
    <source>
        <dbReference type="SAM" id="MobiDB-lite"/>
    </source>
</evidence>
<keyword evidence="4" id="KW-1185">Reference proteome</keyword>
<sequence>MPPLPASTAEAATGRAMPAERKAPRPARSGESDVLSSLPDDNMEIPHPDNLTLGQYAEHLYRIFVFKGKESDEADLKGHWNGMQMALIKFNIMNAAHNGELWLPPQDWMPPWLDDTRLTMVSFNTTLGLVMNEDPHTGRTIVKRLLPKSPAVKRGVMPGMFLISVNGQTVSDKHYKEVKYIIREAPRPVRIEFSTCWPPRSMVTFFSRTFTEKSLGIALNKDTHGRTIVTRCMANTPASRLNIPSGTYIYSVAGQLVEGKHFKEVQLMCQQAERPLTIEFSSVWPARPWEPSANAIPLPKSKAAQKTKEKLDSVAESTVDGGNAVELT</sequence>
<dbReference type="PROSITE" id="PS50106">
    <property type="entry name" value="PDZ"/>
    <property type="match status" value="1"/>
</dbReference>
<reference evidence="3 4" key="1">
    <citation type="journal article" date="2024" name="Science">
        <title>Giant polyketide synthase enzymes in the biosynthesis of giant marine polyether toxins.</title>
        <authorList>
            <person name="Fallon T.R."/>
            <person name="Shende V.V."/>
            <person name="Wierzbicki I.H."/>
            <person name="Pendleton A.L."/>
            <person name="Watervoot N.F."/>
            <person name="Auber R.P."/>
            <person name="Gonzalez D.J."/>
            <person name="Wisecaver J.H."/>
            <person name="Moore B.S."/>
        </authorList>
    </citation>
    <scope>NUCLEOTIDE SEQUENCE [LARGE SCALE GENOMIC DNA]</scope>
    <source>
        <strain evidence="3 4">12B1</strain>
    </source>
</reference>
<dbReference type="AlphaFoldDB" id="A0AB34K2B4"/>
<name>A0AB34K2B4_PRYPA</name>
<dbReference type="SMART" id="SM00228">
    <property type="entry name" value="PDZ"/>
    <property type="match status" value="2"/>
</dbReference>
<dbReference type="InterPro" id="IPR001478">
    <property type="entry name" value="PDZ"/>
</dbReference>
<feature type="domain" description="PDZ" evidence="2">
    <location>
        <begin position="115"/>
        <end position="191"/>
    </location>
</feature>
<feature type="region of interest" description="Disordered" evidence="1">
    <location>
        <begin position="1"/>
        <end position="49"/>
    </location>
</feature>
<evidence type="ECO:0000313" key="3">
    <source>
        <dbReference type="EMBL" id="KAL1526644.1"/>
    </source>
</evidence>
<dbReference type="InterPro" id="IPR036034">
    <property type="entry name" value="PDZ_sf"/>
</dbReference>
<protein>
    <recommendedName>
        <fullName evidence="2">PDZ domain-containing protein</fullName>
    </recommendedName>
</protein>
<proteinExistence type="predicted"/>
<accession>A0AB34K2B4</accession>
<evidence type="ECO:0000313" key="4">
    <source>
        <dbReference type="Proteomes" id="UP001515480"/>
    </source>
</evidence>
<feature type="compositionally biased region" description="Basic and acidic residues" evidence="1">
    <location>
        <begin position="18"/>
        <end position="31"/>
    </location>
</feature>
<gene>
    <name evidence="3" type="ORF">AB1Y20_015348</name>
</gene>
<comment type="caution">
    <text evidence="3">The sequence shown here is derived from an EMBL/GenBank/DDBJ whole genome shotgun (WGS) entry which is preliminary data.</text>
</comment>
<evidence type="ECO:0000259" key="2">
    <source>
        <dbReference type="PROSITE" id="PS50106"/>
    </source>
</evidence>
<dbReference type="EMBL" id="JBGBPQ010000003">
    <property type="protein sequence ID" value="KAL1526644.1"/>
    <property type="molecule type" value="Genomic_DNA"/>
</dbReference>